<organism evidence="2 3">
    <name type="scientific">Coccidioides immitis RMSCC 2394</name>
    <dbReference type="NCBI Taxonomy" id="404692"/>
    <lineage>
        <taxon>Eukaryota</taxon>
        <taxon>Fungi</taxon>
        <taxon>Dikarya</taxon>
        <taxon>Ascomycota</taxon>
        <taxon>Pezizomycotina</taxon>
        <taxon>Eurotiomycetes</taxon>
        <taxon>Eurotiomycetidae</taxon>
        <taxon>Onygenales</taxon>
        <taxon>Onygenaceae</taxon>
        <taxon>Coccidioides</taxon>
    </lineage>
</organism>
<evidence type="ECO:0000313" key="3">
    <source>
        <dbReference type="Proteomes" id="UP000054565"/>
    </source>
</evidence>
<keyword evidence="1" id="KW-1133">Transmembrane helix</keyword>
<dbReference type="EMBL" id="DS028094">
    <property type="protein sequence ID" value="KMP04067.1"/>
    <property type="molecule type" value="Genomic_DNA"/>
</dbReference>
<dbReference type="AlphaFoldDB" id="A0A0J7B2Q6"/>
<evidence type="ECO:0000256" key="1">
    <source>
        <dbReference type="SAM" id="Phobius"/>
    </source>
</evidence>
<sequence length="128" mass="13998">MAHVDLKNSHLRHRTLGAVVSGHQLFAQRRLNNFTIAIAITITITIVFLKEYPPAESAMSVAPYRGSSFRALIPSAYPHQLGGLIAFPISLLGGTHLSAIHTTLRHVDAVPYGYEAPNEETTHKCSNI</sequence>
<name>A0A0J7B2Q6_COCIT</name>
<dbReference type="Proteomes" id="UP000054565">
    <property type="component" value="Unassembled WGS sequence"/>
</dbReference>
<gene>
    <name evidence="2" type="ORF">CIRG_03758</name>
</gene>
<proteinExistence type="predicted"/>
<feature type="transmembrane region" description="Helical" evidence="1">
    <location>
        <begin position="31"/>
        <end position="49"/>
    </location>
</feature>
<keyword evidence="1" id="KW-0812">Transmembrane</keyword>
<accession>A0A0J7B2Q6</accession>
<protein>
    <submittedName>
        <fullName evidence="2">Uncharacterized protein</fullName>
    </submittedName>
</protein>
<evidence type="ECO:0000313" key="2">
    <source>
        <dbReference type="EMBL" id="KMP04067.1"/>
    </source>
</evidence>
<keyword evidence="1" id="KW-0472">Membrane</keyword>
<reference evidence="3" key="1">
    <citation type="journal article" date="2010" name="Genome Res.">
        <title>Population genomic sequencing of Coccidioides fungi reveals recent hybridization and transposon control.</title>
        <authorList>
            <person name="Neafsey D.E."/>
            <person name="Barker B.M."/>
            <person name="Sharpton T.J."/>
            <person name="Stajich J.E."/>
            <person name="Park D.J."/>
            <person name="Whiston E."/>
            <person name="Hung C.-Y."/>
            <person name="McMahan C."/>
            <person name="White J."/>
            <person name="Sykes S."/>
            <person name="Heiman D."/>
            <person name="Young S."/>
            <person name="Zeng Q."/>
            <person name="Abouelleil A."/>
            <person name="Aftuck L."/>
            <person name="Bessette D."/>
            <person name="Brown A."/>
            <person name="FitzGerald M."/>
            <person name="Lui A."/>
            <person name="Macdonald J.P."/>
            <person name="Priest M."/>
            <person name="Orbach M.J."/>
            <person name="Galgiani J.N."/>
            <person name="Kirkland T.N."/>
            <person name="Cole G.T."/>
            <person name="Birren B.W."/>
            <person name="Henn M.R."/>
            <person name="Taylor J.W."/>
            <person name="Rounsley S.D."/>
        </authorList>
    </citation>
    <scope>NUCLEOTIDE SEQUENCE [LARGE SCALE GENOMIC DNA]</scope>
    <source>
        <strain evidence="3">RMSCC 2394</strain>
    </source>
</reference>